<dbReference type="PANTHER" id="PTHR11787:SF8">
    <property type="entry name" value="RAB GDP DISSOCIATION INHIBITOR"/>
    <property type="match status" value="1"/>
</dbReference>
<evidence type="ECO:0000256" key="1">
    <source>
        <dbReference type="ARBA" id="ARBA00005593"/>
    </source>
</evidence>
<dbReference type="Gene3D" id="3.30.519.10">
    <property type="entry name" value="Guanine Nucleotide Dissociation Inhibitor, domain 2"/>
    <property type="match status" value="1"/>
</dbReference>
<dbReference type="EMBL" id="ML004940">
    <property type="protein sequence ID" value="RKP21625.1"/>
    <property type="molecule type" value="Genomic_DNA"/>
</dbReference>
<dbReference type="PANTHER" id="PTHR11787">
    <property type="entry name" value="RAB GDP-DISSOCIATION INHIBITOR"/>
    <property type="match status" value="1"/>
</dbReference>
<dbReference type="Proteomes" id="UP000281549">
    <property type="component" value="Unassembled WGS sequence"/>
</dbReference>
<name>A0A4P9YPP4_ROZAC</name>
<dbReference type="GO" id="GO:0015031">
    <property type="term" value="P:protein transport"/>
    <property type="evidence" value="ECO:0007669"/>
    <property type="project" value="InterPro"/>
</dbReference>
<protein>
    <recommendedName>
        <fullName evidence="2">Rab GDP dissociation inhibitor</fullName>
    </recommendedName>
</protein>
<dbReference type="SUPFAM" id="SSF54373">
    <property type="entry name" value="FAD-linked reductases, C-terminal domain"/>
    <property type="match status" value="1"/>
</dbReference>
<dbReference type="FunFam" id="1.10.405.10:FF:000001">
    <property type="entry name" value="Rab GDP dissociation inhibitor"/>
    <property type="match status" value="1"/>
</dbReference>
<dbReference type="Gene3D" id="3.50.50.60">
    <property type="entry name" value="FAD/NAD(P)-binding domain"/>
    <property type="match status" value="1"/>
</dbReference>
<evidence type="ECO:0000256" key="2">
    <source>
        <dbReference type="RuleBase" id="RU363124"/>
    </source>
</evidence>
<dbReference type="GO" id="GO:0005093">
    <property type="term" value="F:Rab GDP-dissociation inhibitor activity"/>
    <property type="evidence" value="ECO:0007669"/>
    <property type="project" value="InterPro"/>
</dbReference>
<dbReference type="AlphaFoldDB" id="A0A4P9YPP4"/>
<accession>A0A4P9YPP4</accession>
<dbReference type="GO" id="GO:0016192">
    <property type="term" value="P:vesicle-mediated transport"/>
    <property type="evidence" value="ECO:0007669"/>
    <property type="project" value="TreeGrafter"/>
</dbReference>
<gene>
    <name evidence="3" type="ORF">ROZALSC1DRAFT_26975</name>
</gene>
<proteinExistence type="inferred from homology"/>
<dbReference type="InterPro" id="IPR036188">
    <property type="entry name" value="FAD/NAD-bd_sf"/>
</dbReference>
<evidence type="ECO:0000313" key="3">
    <source>
        <dbReference type="EMBL" id="RKP21625.1"/>
    </source>
</evidence>
<organism evidence="3 4">
    <name type="scientific">Rozella allomycis (strain CSF55)</name>
    <dbReference type="NCBI Taxonomy" id="988480"/>
    <lineage>
        <taxon>Eukaryota</taxon>
        <taxon>Fungi</taxon>
        <taxon>Fungi incertae sedis</taxon>
        <taxon>Cryptomycota</taxon>
        <taxon>Cryptomycota incertae sedis</taxon>
        <taxon>Rozella</taxon>
    </lineage>
</organism>
<dbReference type="PRINTS" id="PR00891">
    <property type="entry name" value="RABGDIREP"/>
</dbReference>
<dbReference type="PRINTS" id="PR00892">
    <property type="entry name" value="RABGDI"/>
</dbReference>
<dbReference type="InterPro" id="IPR000806">
    <property type="entry name" value="RabGDI"/>
</dbReference>
<comment type="similarity">
    <text evidence="1 2">Belongs to the Rab GDI family.</text>
</comment>
<sequence length="432" mass="48310">MDEKYDVVVLGTGLSECVLSSLLSMEGKKVLHMDRNDYYGGECASLNLTQDGQSPPADYGKDRDYNIDLVPKFMMANGELVKILLYTDVTRYLEFQQIAGSFVYRDGKISKVPATQMEAVTSPLMGFFEKRRAKSFFEFIQNYKHEDPNTHQGIDLEKTTMLQFGLESGTQDFIGHAMALHPDEEYLNKAAIETFDRITLYVSSLAKYGKSPYIYPMYGLSELPQGFARLSAIYGGTYMLDKPFDGLVMENGIVVGVKSGQEVIFYFCSKKVAKCGMVIGDPSYFPGKSKVIGKVIRSICLLKQPIPNTGDADSCQIIIPQRQLSRKTDIYIACVCANGYYIAIVSTICETSLPEKEIEPAYALLGHICDKFVTISDLKEPTDDGKHDNVFVTRTFDATSHFETVCNDIKDVYERVTGKPLDLSNPPNKQQN</sequence>
<dbReference type="Pfam" id="PF00996">
    <property type="entry name" value="GDI"/>
    <property type="match status" value="1"/>
</dbReference>
<dbReference type="InterPro" id="IPR018203">
    <property type="entry name" value="GDP_dissociation_inhibitor"/>
</dbReference>
<dbReference type="GO" id="GO:0007264">
    <property type="term" value="P:small GTPase-mediated signal transduction"/>
    <property type="evidence" value="ECO:0007669"/>
    <property type="project" value="InterPro"/>
</dbReference>
<dbReference type="Gene3D" id="1.10.405.10">
    <property type="entry name" value="Guanine Nucleotide Dissociation Inhibitor, domain 1"/>
    <property type="match status" value="1"/>
</dbReference>
<dbReference type="SUPFAM" id="SSF51905">
    <property type="entry name" value="FAD/NAD(P)-binding domain"/>
    <property type="match status" value="2"/>
</dbReference>
<evidence type="ECO:0000313" key="4">
    <source>
        <dbReference type="Proteomes" id="UP000281549"/>
    </source>
</evidence>
<dbReference type="GO" id="GO:0005737">
    <property type="term" value="C:cytoplasm"/>
    <property type="evidence" value="ECO:0007669"/>
    <property type="project" value="TreeGrafter"/>
</dbReference>
<reference evidence="4" key="1">
    <citation type="journal article" date="2018" name="Nat. Microbiol.">
        <title>Leveraging single-cell genomics to expand the fungal tree of life.</title>
        <authorList>
            <person name="Ahrendt S.R."/>
            <person name="Quandt C.A."/>
            <person name="Ciobanu D."/>
            <person name="Clum A."/>
            <person name="Salamov A."/>
            <person name="Andreopoulos B."/>
            <person name="Cheng J.F."/>
            <person name="Woyke T."/>
            <person name="Pelin A."/>
            <person name="Henrissat B."/>
            <person name="Reynolds N.K."/>
            <person name="Benny G.L."/>
            <person name="Smith M.E."/>
            <person name="James T.Y."/>
            <person name="Grigoriev I.V."/>
        </authorList>
    </citation>
    <scope>NUCLEOTIDE SEQUENCE [LARGE SCALE GENOMIC DNA]</scope>
    <source>
        <strain evidence="4">CSF55</strain>
    </source>
</reference>